<dbReference type="InParanoid" id="A0A409WX92"/>
<reference evidence="2 3" key="1">
    <citation type="journal article" date="2018" name="Evol. Lett.">
        <title>Horizontal gene cluster transfer increased hallucinogenic mushroom diversity.</title>
        <authorList>
            <person name="Reynolds H.T."/>
            <person name="Vijayakumar V."/>
            <person name="Gluck-Thaler E."/>
            <person name="Korotkin H.B."/>
            <person name="Matheny P.B."/>
            <person name="Slot J.C."/>
        </authorList>
    </citation>
    <scope>NUCLEOTIDE SEQUENCE [LARGE SCALE GENOMIC DNA]</scope>
    <source>
        <strain evidence="2 3">SRW20</strain>
    </source>
</reference>
<dbReference type="AlphaFoldDB" id="A0A409WX92"/>
<evidence type="ECO:0000313" key="3">
    <source>
        <dbReference type="Proteomes" id="UP000284706"/>
    </source>
</evidence>
<evidence type="ECO:0000313" key="2">
    <source>
        <dbReference type="EMBL" id="PPQ83143.1"/>
    </source>
</evidence>
<evidence type="ECO:0000256" key="1">
    <source>
        <dbReference type="SAM" id="MobiDB-lite"/>
    </source>
</evidence>
<name>A0A409WX92_9AGAR</name>
<comment type="caution">
    <text evidence="2">The sequence shown here is derived from an EMBL/GenBank/DDBJ whole genome shotgun (WGS) entry which is preliminary data.</text>
</comment>
<feature type="non-terminal residue" evidence="2">
    <location>
        <position position="455"/>
    </location>
</feature>
<sequence length="455" mass="50425">MSAEVGLVKNSDPTRLDMYTADALLVLASCPRNSSSESGLCRYPACSDCYGTTDASHHGSSVPRHLPNVMPRSPSPSYPIVPPHDFENQYQQYPLSSEREHQLSSVRLSPLEALLVAARKEYANFSYHPSVAPPKYATRSYGRNVSPSQGVFYVDRERSYVFITSRGNSSYEGTPPTTSRTEEVAHENKVLLRRTVPDPDVAFPINDPATFKFDMSKEEKFVFTIRPPRQGLKRKRSESDTDSSSQDSLALSVEDHASSTTSTSGSGASSCAIATSEDTSTSKAPKHKRQRTLKMFEKSDRVLRSSRSSTSITWGRTSCQDRATWSIKYNGDLAVIDKMHVKISDPNQRTKTRAQPIQTTAKKYFLLIPPCYELRRACGEQERACGVHDGQEEEEEDGALAYEQVAGAETYERAAVGAYEQAEEEDDAQACDCRRLEPRKVCPGGDESAPDEVQA</sequence>
<dbReference type="Proteomes" id="UP000284706">
    <property type="component" value="Unassembled WGS sequence"/>
</dbReference>
<protein>
    <submittedName>
        <fullName evidence="2">Uncharacterized protein</fullName>
    </submittedName>
</protein>
<accession>A0A409WX92</accession>
<feature type="region of interest" description="Disordered" evidence="1">
    <location>
        <begin position="224"/>
        <end position="302"/>
    </location>
</feature>
<keyword evidence="3" id="KW-1185">Reference proteome</keyword>
<feature type="compositionally biased region" description="Low complexity" evidence="1">
    <location>
        <begin position="258"/>
        <end position="276"/>
    </location>
</feature>
<dbReference type="EMBL" id="NHYE01004651">
    <property type="protein sequence ID" value="PPQ83143.1"/>
    <property type="molecule type" value="Genomic_DNA"/>
</dbReference>
<proteinExistence type="predicted"/>
<gene>
    <name evidence="2" type="ORF">CVT26_008280</name>
</gene>
<organism evidence="2 3">
    <name type="scientific">Gymnopilus dilepis</name>
    <dbReference type="NCBI Taxonomy" id="231916"/>
    <lineage>
        <taxon>Eukaryota</taxon>
        <taxon>Fungi</taxon>
        <taxon>Dikarya</taxon>
        <taxon>Basidiomycota</taxon>
        <taxon>Agaricomycotina</taxon>
        <taxon>Agaricomycetes</taxon>
        <taxon>Agaricomycetidae</taxon>
        <taxon>Agaricales</taxon>
        <taxon>Agaricineae</taxon>
        <taxon>Hymenogastraceae</taxon>
        <taxon>Gymnopilus</taxon>
    </lineage>
</organism>